<accession>A0A9D0Z703</accession>
<evidence type="ECO:0000256" key="2">
    <source>
        <dbReference type="ARBA" id="ARBA00008417"/>
    </source>
</evidence>
<dbReference type="GO" id="GO:0015297">
    <property type="term" value="F:antiporter activity"/>
    <property type="evidence" value="ECO:0007669"/>
    <property type="project" value="InterPro"/>
</dbReference>
<dbReference type="CDD" id="cd13143">
    <property type="entry name" value="MATE_MepA_like"/>
    <property type="match status" value="1"/>
</dbReference>
<feature type="transmembrane region" description="Helical" evidence="10">
    <location>
        <begin position="322"/>
        <end position="344"/>
    </location>
</feature>
<reference evidence="11" key="2">
    <citation type="journal article" date="2021" name="PeerJ">
        <title>Extensive microbial diversity within the chicken gut microbiome revealed by metagenomics and culture.</title>
        <authorList>
            <person name="Gilroy R."/>
            <person name="Ravi A."/>
            <person name="Getino M."/>
            <person name="Pursley I."/>
            <person name="Horton D.L."/>
            <person name="Alikhan N.F."/>
            <person name="Baker D."/>
            <person name="Gharbi K."/>
            <person name="Hall N."/>
            <person name="Watson M."/>
            <person name="Adriaenssens E.M."/>
            <person name="Foster-Nyarko E."/>
            <person name="Jarju S."/>
            <person name="Secka A."/>
            <person name="Antonio M."/>
            <person name="Oren A."/>
            <person name="Chaudhuri R.R."/>
            <person name="La Ragione R."/>
            <person name="Hildebrand F."/>
            <person name="Pallen M.J."/>
        </authorList>
    </citation>
    <scope>NUCLEOTIDE SEQUENCE</scope>
    <source>
        <strain evidence="11">ChiSjej2B20-13462</strain>
    </source>
</reference>
<keyword evidence="9" id="KW-0046">Antibiotic resistance</keyword>
<evidence type="ECO:0000256" key="8">
    <source>
        <dbReference type="ARBA" id="ARBA00023136"/>
    </source>
</evidence>
<evidence type="ECO:0000256" key="4">
    <source>
        <dbReference type="ARBA" id="ARBA00022448"/>
    </source>
</evidence>
<feature type="transmembrane region" description="Helical" evidence="10">
    <location>
        <begin position="201"/>
        <end position="222"/>
    </location>
</feature>
<dbReference type="InterPro" id="IPR048279">
    <property type="entry name" value="MdtK-like"/>
</dbReference>
<proteinExistence type="inferred from homology"/>
<feature type="transmembrane region" description="Helical" evidence="10">
    <location>
        <begin position="364"/>
        <end position="385"/>
    </location>
</feature>
<dbReference type="PANTHER" id="PTHR43823:SF3">
    <property type="entry name" value="MULTIDRUG EXPORT PROTEIN MEPA"/>
    <property type="match status" value="1"/>
</dbReference>
<comment type="caution">
    <text evidence="11">The sequence shown here is derived from an EMBL/GenBank/DDBJ whole genome shotgun (WGS) entry which is preliminary data.</text>
</comment>
<feature type="transmembrane region" description="Helical" evidence="10">
    <location>
        <begin position="100"/>
        <end position="123"/>
    </location>
</feature>
<dbReference type="GO" id="GO:0046677">
    <property type="term" value="P:response to antibiotic"/>
    <property type="evidence" value="ECO:0007669"/>
    <property type="project" value="UniProtKB-KW"/>
</dbReference>
<reference evidence="11" key="1">
    <citation type="submission" date="2020-10" db="EMBL/GenBank/DDBJ databases">
        <authorList>
            <person name="Gilroy R."/>
        </authorList>
    </citation>
    <scope>NUCLEOTIDE SEQUENCE</scope>
    <source>
        <strain evidence="11">ChiSjej2B20-13462</strain>
    </source>
</reference>
<keyword evidence="4" id="KW-0813">Transport</keyword>
<feature type="transmembrane region" description="Helical" evidence="10">
    <location>
        <begin position="171"/>
        <end position="195"/>
    </location>
</feature>
<dbReference type="GO" id="GO:0005886">
    <property type="term" value="C:plasma membrane"/>
    <property type="evidence" value="ECO:0007669"/>
    <property type="project" value="UniProtKB-SubCell"/>
</dbReference>
<feature type="transmembrane region" description="Helical" evidence="10">
    <location>
        <begin position="423"/>
        <end position="445"/>
    </location>
</feature>
<dbReference type="PIRSF" id="PIRSF006603">
    <property type="entry name" value="DinF"/>
    <property type="match status" value="1"/>
</dbReference>
<dbReference type="InterPro" id="IPR051327">
    <property type="entry name" value="MATE_MepA_subfamily"/>
</dbReference>
<comment type="subcellular location">
    <subcellularLocation>
        <location evidence="1">Cell membrane</location>
        <topology evidence="1">Multi-pass membrane protein</topology>
    </subcellularLocation>
</comment>
<dbReference type="Pfam" id="PF01554">
    <property type="entry name" value="MatE"/>
    <property type="match status" value="2"/>
</dbReference>
<feature type="transmembrane region" description="Helical" evidence="10">
    <location>
        <begin position="143"/>
        <end position="164"/>
    </location>
</feature>
<keyword evidence="8 10" id="KW-0472">Membrane</keyword>
<evidence type="ECO:0000256" key="1">
    <source>
        <dbReference type="ARBA" id="ARBA00004651"/>
    </source>
</evidence>
<evidence type="ECO:0000313" key="12">
    <source>
        <dbReference type="Proteomes" id="UP000886874"/>
    </source>
</evidence>
<protein>
    <recommendedName>
        <fullName evidence="3">Multidrug export protein MepA</fullName>
    </recommendedName>
</protein>
<dbReference type="NCBIfam" id="TIGR00797">
    <property type="entry name" value="matE"/>
    <property type="match status" value="1"/>
</dbReference>
<sequence>MPHAQLQSEEKYKQMTETPIPKLILRLGIPTIASMLITSVYNMTDTYFVGQLGKSASGAIGVVFSLMAIFQAFGFMFGHGAGSNISRRLGQHDVDSATRFASTGFFLALLMGAVIGVFGLLFLTPLMYLLGSTETILPFARDYGMWILLAGPIFTGSCVLNNILRYEGMSFLAMIGLVSGGFLNMILDPILIFLFDMGTSGAGLSTAISQAVSFLILLYMFLAGRTESKLKLSKVTRQWQEIWLIVATGLPSLIRQGLASLSGLLLNHQAGIYGDAAVAAMSIVNRITSFIFSVGLGMGQGYQPVAAFNYGAKIYSRVRKGFWFTGLAGEVLLGIGAVVCIVFARPLVAVFQPDPEVVAIAFPALIYQSVACFFLPLSVCANMMFQSVGLAGRASFLSALRSGLLFIPLIWLLPLLFGLPGVQLAQAVSDALTFVISMPLALYFLHRLPEDRLA</sequence>
<gene>
    <name evidence="11" type="ORF">IAA67_07465</name>
</gene>
<feature type="transmembrane region" description="Helical" evidence="10">
    <location>
        <begin position="23"/>
        <end position="44"/>
    </location>
</feature>
<dbReference type="Proteomes" id="UP000886874">
    <property type="component" value="Unassembled WGS sequence"/>
</dbReference>
<evidence type="ECO:0000256" key="3">
    <source>
        <dbReference type="ARBA" id="ARBA00022106"/>
    </source>
</evidence>
<keyword evidence="6 10" id="KW-0812">Transmembrane</keyword>
<evidence type="ECO:0000256" key="10">
    <source>
        <dbReference type="SAM" id="Phobius"/>
    </source>
</evidence>
<evidence type="ECO:0000256" key="5">
    <source>
        <dbReference type="ARBA" id="ARBA00022475"/>
    </source>
</evidence>
<feature type="transmembrane region" description="Helical" evidence="10">
    <location>
        <begin position="56"/>
        <end position="79"/>
    </location>
</feature>
<organism evidence="11 12">
    <name type="scientific">Candidatus Avoscillospira stercorigallinarum</name>
    <dbReference type="NCBI Taxonomy" id="2840708"/>
    <lineage>
        <taxon>Bacteria</taxon>
        <taxon>Bacillati</taxon>
        <taxon>Bacillota</taxon>
        <taxon>Clostridia</taxon>
        <taxon>Eubacteriales</taxon>
        <taxon>Oscillospiraceae</taxon>
        <taxon>Oscillospiraceae incertae sedis</taxon>
        <taxon>Candidatus Avoscillospira</taxon>
    </lineage>
</organism>
<dbReference type="InterPro" id="IPR045070">
    <property type="entry name" value="MATE_MepA-like"/>
</dbReference>
<name>A0A9D0Z703_9FIRM</name>
<comment type="similarity">
    <text evidence="2">Belongs to the multi antimicrobial extrusion (MATE) (TC 2.A.66.1) family. MepA subfamily.</text>
</comment>
<evidence type="ECO:0000313" key="11">
    <source>
        <dbReference type="EMBL" id="HIQ70149.1"/>
    </source>
</evidence>
<feature type="transmembrane region" description="Helical" evidence="10">
    <location>
        <begin position="397"/>
        <end position="417"/>
    </location>
</feature>
<evidence type="ECO:0000256" key="6">
    <source>
        <dbReference type="ARBA" id="ARBA00022692"/>
    </source>
</evidence>
<keyword evidence="5" id="KW-1003">Cell membrane</keyword>
<feature type="transmembrane region" description="Helical" evidence="10">
    <location>
        <begin position="278"/>
        <end position="302"/>
    </location>
</feature>
<dbReference type="InterPro" id="IPR002528">
    <property type="entry name" value="MATE_fam"/>
</dbReference>
<keyword evidence="7 10" id="KW-1133">Transmembrane helix</keyword>
<evidence type="ECO:0000256" key="9">
    <source>
        <dbReference type="ARBA" id="ARBA00023251"/>
    </source>
</evidence>
<dbReference type="PANTHER" id="PTHR43823">
    <property type="entry name" value="SPORULATION PROTEIN YKVU"/>
    <property type="match status" value="1"/>
</dbReference>
<evidence type="ECO:0000256" key="7">
    <source>
        <dbReference type="ARBA" id="ARBA00022989"/>
    </source>
</evidence>
<dbReference type="AlphaFoldDB" id="A0A9D0Z703"/>
<dbReference type="EMBL" id="DVFN01000106">
    <property type="protein sequence ID" value="HIQ70149.1"/>
    <property type="molecule type" value="Genomic_DNA"/>
</dbReference>
<dbReference type="GO" id="GO:0042910">
    <property type="term" value="F:xenobiotic transmembrane transporter activity"/>
    <property type="evidence" value="ECO:0007669"/>
    <property type="project" value="InterPro"/>
</dbReference>
<feature type="transmembrane region" description="Helical" evidence="10">
    <location>
        <begin position="242"/>
        <end position="266"/>
    </location>
</feature>